<gene>
    <name evidence="3" type="ORF">CLCY_2c03610</name>
</gene>
<keyword evidence="4" id="KW-1185">Reference proteome</keyword>
<feature type="transmembrane region" description="Helical" evidence="2">
    <location>
        <begin position="322"/>
        <end position="344"/>
    </location>
</feature>
<dbReference type="Proteomes" id="UP000036756">
    <property type="component" value="Unassembled WGS sequence"/>
</dbReference>
<keyword evidence="2" id="KW-0812">Transmembrane</keyword>
<reference evidence="3 4" key="1">
    <citation type="submission" date="2015-06" db="EMBL/GenBank/DDBJ databases">
        <title>Draft genome sequence of the purine-degrading Clostridium cylindrosporum HC-1 (DSM 605).</title>
        <authorList>
            <person name="Poehlein A."/>
            <person name="Schiel-Bengelsdorf B."/>
            <person name="Bengelsdorf F."/>
            <person name="Daniel R."/>
            <person name="Duerre P."/>
        </authorList>
    </citation>
    <scope>NUCLEOTIDE SEQUENCE [LARGE SCALE GENOMIC DNA]</scope>
    <source>
        <strain evidence="3 4">DSM 605</strain>
    </source>
</reference>
<feature type="transmembrane region" description="Helical" evidence="2">
    <location>
        <begin position="462"/>
        <end position="485"/>
    </location>
</feature>
<dbReference type="AlphaFoldDB" id="A0A0J8DBB5"/>
<keyword evidence="2" id="KW-0472">Membrane</keyword>
<feature type="transmembrane region" description="Helical" evidence="2">
    <location>
        <begin position="350"/>
        <end position="371"/>
    </location>
</feature>
<dbReference type="NCBIfam" id="TIGR01760">
    <property type="entry name" value="tape_meas_TP901"/>
    <property type="match status" value="1"/>
</dbReference>
<keyword evidence="1" id="KW-1188">Viral release from host cell</keyword>
<proteinExistence type="predicted"/>
<organism evidence="3 4">
    <name type="scientific">Clostridium cylindrosporum DSM 605</name>
    <dbReference type="NCBI Taxonomy" id="1121307"/>
    <lineage>
        <taxon>Bacteria</taxon>
        <taxon>Bacillati</taxon>
        <taxon>Bacillota</taxon>
        <taxon>Clostridia</taxon>
        <taxon>Eubacteriales</taxon>
        <taxon>Clostridiaceae</taxon>
        <taxon>Clostridium</taxon>
    </lineage>
</organism>
<evidence type="ECO:0000256" key="1">
    <source>
        <dbReference type="ARBA" id="ARBA00022612"/>
    </source>
</evidence>
<evidence type="ECO:0000313" key="4">
    <source>
        <dbReference type="Proteomes" id="UP000036756"/>
    </source>
</evidence>
<dbReference type="STRING" id="1121307.CLCY_2c03610"/>
<dbReference type="InterPro" id="IPR010090">
    <property type="entry name" value="Phage_tape_meas"/>
</dbReference>
<name>A0A0J8DBB5_CLOCY</name>
<dbReference type="EMBL" id="LFVU01000027">
    <property type="protein sequence ID" value="KMT21599.1"/>
    <property type="molecule type" value="Genomic_DNA"/>
</dbReference>
<comment type="caution">
    <text evidence="3">The sequence shown here is derived from an EMBL/GenBank/DDBJ whole genome shotgun (WGS) entry which is preliminary data.</text>
</comment>
<evidence type="ECO:0000313" key="3">
    <source>
        <dbReference type="EMBL" id="KMT21599.1"/>
    </source>
</evidence>
<protein>
    <submittedName>
        <fullName evidence="3">Phage tail tape measure protein, TP901 family</fullName>
    </submittedName>
</protein>
<dbReference type="PANTHER" id="PTHR37813:SF1">
    <property type="entry name" value="FELS-2 PROPHAGE PROTEIN"/>
    <property type="match status" value="1"/>
</dbReference>
<feature type="transmembrane region" description="Helical" evidence="2">
    <location>
        <begin position="294"/>
        <end position="315"/>
    </location>
</feature>
<accession>A0A0J8DBB5</accession>
<evidence type="ECO:0000256" key="2">
    <source>
        <dbReference type="SAM" id="Phobius"/>
    </source>
</evidence>
<dbReference type="OrthoDB" id="28713at2"/>
<dbReference type="PANTHER" id="PTHR37813">
    <property type="entry name" value="FELS-2 PROPHAGE PROTEIN"/>
    <property type="match status" value="1"/>
</dbReference>
<keyword evidence="2" id="KW-1133">Transmembrane helix</keyword>
<dbReference type="RefSeq" id="WP_048571022.1">
    <property type="nucleotide sequence ID" value="NZ_LFVU01000027.1"/>
</dbReference>
<sequence length="652" mass="71541">MVGGITLAPLLTEIKVKLNSFKSEMDKAKAIANTKVEEMQKKFQGLQNSGERLQSVGTKLTIMGAAGVTAIAGLVKKGAEWNAQVAGTEFLYKNLDKSVQQTIKSNMANAETIALTEQQYKDAATTMATYYTNMGFTAKETSKLSGETMNLVADLAAVTDMPFDEAMGRFKSGLMGNYEALDAFSINISANMLENSKYVKSLGKTWNQLSENEKMMAVYNEIQRQGSSATGLAAQEAGGFGMQLKLVKQQISELLGKLGETLLPVLEPFLVKLKEMVERFSEWADKNPEVVRTILTIVTALSGILLIVGPIITILGSLITNIGAIITGFTAVSTVVTSAGGAIALLSNPIGIAIGVIGLLVAAVMTDFCGIRETISSVMSSIMTIIKTILERIMYIWNTDFMGIKTFITGIWEAIKVVFSTAFNVIKGYFDIFVKIFKGDWKGAWESIKNVSSIIWEGIKKLFAIFLNLIVDTLLSIGVSLYAAAKTTFNRIKEGFSFIWSKIKEWFSKAIKDPIGTIKSIGSSMYSAGKDLFNHLWDGIKSIWTSIKNWVSDKVNWLVDKVKFWDKESDKMAASKVNGSHYNGLSYVPFDGYTARLHKGERVLTAAENREYSQGIGRGSTIEVYNNFYGKTESPYEIAKATRRSLVGLNFA</sequence>
<dbReference type="PATRIC" id="fig|1121307.3.peg.1219"/>